<keyword evidence="2" id="KW-0812">Transmembrane</keyword>
<dbReference type="Proteomes" id="UP000221165">
    <property type="component" value="Unassembled WGS sequence"/>
</dbReference>
<keyword evidence="3" id="KW-0547">Nucleotide-binding</keyword>
<keyword evidence="2" id="KW-1133">Transmembrane helix</keyword>
<keyword evidence="3" id="KW-0067">ATP-binding</keyword>
<dbReference type="EMBL" id="MIGC01001403">
    <property type="protein sequence ID" value="PHJ22946.1"/>
    <property type="molecule type" value="Genomic_DNA"/>
</dbReference>
<gene>
    <name evidence="3" type="ORF">CSUI_003204</name>
</gene>
<dbReference type="GO" id="GO:0005524">
    <property type="term" value="F:ATP binding"/>
    <property type="evidence" value="ECO:0007669"/>
    <property type="project" value="UniProtKB-KW"/>
</dbReference>
<evidence type="ECO:0000256" key="2">
    <source>
        <dbReference type="SAM" id="Phobius"/>
    </source>
</evidence>
<proteinExistence type="predicted"/>
<protein>
    <submittedName>
        <fullName evidence="3">Atp-binding cassette g family transporter abcg87</fullName>
    </submittedName>
</protein>
<dbReference type="GeneID" id="94426613"/>
<feature type="region of interest" description="Disordered" evidence="1">
    <location>
        <begin position="206"/>
        <end position="236"/>
    </location>
</feature>
<keyword evidence="4" id="KW-1185">Reference proteome</keyword>
<evidence type="ECO:0000313" key="3">
    <source>
        <dbReference type="EMBL" id="PHJ22946.1"/>
    </source>
</evidence>
<organism evidence="3 4">
    <name type="scientific">Cystoisospora suis</name>
    <dbReference type="NCBI Taxonomy" id="483139"/>
    <lineage>
        <taxon>Eukaryota</taxon>
        <taxon>Sar</taxon>
        <taxon>Alveolata</taxon>
        <taxon>Apicomplexa</taxon>
        <taxon>Conoidasida</taxon>
        <taxon>Coccidia</taxon>
        <taxon>Eucoccidiorida</taxon>
        <taxon>Eimeriorina</taxon>
        <taxon>Sarcocystidae</taxon>
        <taxon>Cystoisospora</taxon>
    </lineage>
</organism>
<feature type="transmembrane region" description="Helical" evidence="2">
    <location>
        <begin position="32"/>
        <end position="52"/>
    </location>
</feature>
<name>A0A2C6L6F4_9APIC</name>
<dbReference type="OrthoDB" id="330785at2759"/>
<feature type="compositionally biased region" description="Polar residues" evidence="1">
    <location>
        <begin position="271"/>
        <end position="282"/>
    </location>
</feature>
<feature type="compositionally biased region" description="Basic and acidic residues" evidence="1">
    <location>
        <begin position="251"/>
        <end position="270"/>
    </location>
</feature>
<dbReference type="VEuPathDB" id="ToxoDB:CSUI_003204"/>
<feature type="region of interest" description="Disordered" evidence="1">
    <location>
        <begin position="251"/>
        <end position="288"/>
    </location>
</feature>
<feature type="compositionally biased region" description="Acidic residues" evidence="1">
    <location>
        <begin position="215"/>
        <end position="229"/>
    </location>
</feature>
<reference evidence="3 4" key="1">
    <citation type="journal article" date="2017" name="Int. J. Parasitol.">
        <title>The genome of the protozoan parasite Cystoisospora suis and a reverse vaccinology approach to identify vaccine candidates.</title>
        <authorList>
            <person name="Palmieri N."/>
            <person name="Shrestha A."/>
            <person name="Ruttkowski B."/>
            <person name="Beck T."/>
            <person name="Vogl C."/>
            <person name="Tomley F."/>
            <person name="Blake D.P."/>
            <person name="Joachim A."/>
        </authorList>
    </citation>
    <scope>NUCLEOTIDE SEQUENCE [LARGE SCALE GENOMIC DNA]</scope>
    <source>
        <strain evidence="3 4">Wien I</strain>
    </source>
</reference>
<feature type="non-terminal residue" evidence="3">
    <location>
        <position position="288"/>
    </location>
</feature>
<comment type="caution">
    <text evidence="3">The sequence shown here is derived from an EMBL/GenBank/DDBJ whole genome shotgun (WGS) entry which is preliminary data.</text>
</comment>
<evidence type="ECO:0000313" key="4">
    <source>
        <dbReference type="Proteomes" id="UP000221165"/>
    </source>
</evidence>
<dbReference type="RefSeq" id="XP_067924623.1">
    <property type="nucleotide sequence ID" value="XM_068063402.1"/>
</dbReference>
<sequence length="288" mass="33307">MMAGTAILVSILTSLFFFNVYRDKPIIYHLSALLLLSLSLGCIPAVHMTFYLEKKVAFLYETSDGFYTPAPYLLAETCVGVCLLVGLTFLSLILVIPCCGFPFIKFPQIFLIFILALMTMLARQEEEFREERSSLQSLIQQQGESHDHQQQLLQDAEKERNFLMQKNDHLRQKHEQMEQHVSQVLQQLVDEKEEREKAVRQLKNLRRKLGGGREEGEEEDGGGGEEEEGDPLKQQLLTLQQEVTELTAIRDELRREKERQEQTHLHERHQLQVSKHSSQTSHTHIHLS</sequence>
<accession>A0A2C6L6F4</accession>
<keyword evidence="2" id="KW-0472">Membrane</keyword>
<dbReference type="AlphaFoldDB" id="A0A2C6L6F4"/>
<evidence type="ECO:0000256" key="1">
    <source>
        <dbReference type="SAM" id="MobiDB-lite"/>
    </source>
</evidence>
<feature type="transmembrane region" description="Helical" evidence="2">
    <location>
        <begin position="73"/>
        <end position="96"/>
    </location>
</feature>
<feature type="transmembrane region" description="Helical" evidence="2">
    <location>
        <begin position="102"/>
        <end position="122"/>
    </location>
</feature>